<dbReference type="Proteomes" id="UP000241222">
    <property type="component" value="Unassembled WGS sequence"/>
</dbReference>
<name>A0A2T3IXG5_9GAMM</name>
<dbReference type="Pfam" id="PF12836">
    <property type="entry name" value="HHH_3"/>
    <property type="match status" value="1"/>
</dbReference>
<dbReference type="SUPFAM" id="SSF47781">
    <property type="entry name" value="RuvA domain 2-like"/>
    <property type="match status" value="1"/>
</dbReference>
<dbReference type="NCBIfam" id="TIGR00426">
    <property type="entry name" value="competence protein ComEA helix-hairpin-helix repeat region"/>
    <property type="match status" value="1"/>
</dbReference>
<dbReference type="PANTHER" id="PTHR21180:SF32">
    <property type="entry name" value="ENDONUCLEASE_EXONUCLEASE_PHOSPHATASE FAMILY DOMAIN-CONTAINING PROTEIN 1"/>
    <property type="match status" value="1"/>
</dbReference>
<dbReference type="InterPro" id="IPR004509">
    <property type="entry name" value="Competence_ComEA_HhH"/>
</dbReference>
<dbReference type="OrthoDB" id="7510573at2"/>
<evidence type="ECO:0000256" key="1">
    <source>
        <dbReference type="SAM" id="SignalP"/>
    </source>
</evidence>
<dbReference type="GO" id="GO:0015627">
    <property type="term" value="C:type II protein secretion system complex"/>
    <property type="evidence" value="ECO:0007669"/>
    <property type="project" value="TreeGrafter"/>
</dbReference>
<feature type="chain" id="PRO_5015544990" evidence="1">
    <location>
        <begin position="25"/>
        <end position="98"/>
    </location>
</feature>
<evidence type="ECO:0000313" key="3">
    <source>
        <dbReference type="Proteomes" id="UP000241222"/>
    </source>
</evidence>
<evidence type="ECO:0000313" key="2">
    <source>
        <dbReference type="EMBL" id="PSU33213.1"/>
    </source>
</evidence>
<dbReference type="GO" id="GO:0015628">
    <property type="term" value="P:protein secretion by the type II secretion system"/>
    <property type="evidence" value="ECO:0007669"/>
    <property type="project" value="TreeGrafter"/>
</dbReference>
<dbReference type="AlphaFoldDB" id="A0A2T3IXG5"/>
<sequence>MKKTIVSMSLVVALGIGLALPVAANGDSHEGIEITININNANAEELDKLLVGIGPDKAASIIEYRNANGPFSSADELSKVKGIGASTVEKNRERIKLQ</sequence>
<gene>
    <name evidence="2" type="ORF">C9I99_13525</name>
</gene>
<proteinExistence type="predicted"/>
<comment type="caution">
    <text evidence="2">The sequence shown here is derived from an EMBL/GenBank/DDBJ whole genome shotgun (WGS) entry which is preliminary data.</text>
</comment>
<dbReference type="InterPro" id="IPR051675">
    <property type="entry name" value="Endo/Exo/Phosphatase_dom_1"/>
</dbReference>
<keyword evidence="3" id="KW-1185">Reference proteome</keyword>
<dbReference type="EMBL" id="PYMH01000006">
    <property type="protein sequence ID" value="PSU33213.1"/>
    <property type="molecule type" value="Genomic_DNA"/>
</dbReference>
<dbReference type="Gene3D" id="1.10.150.280">
    <property type="entry name" value="AF1531-like domain"/>
    <property type="match status" value="1"/>
</dbReference>
<dbReference type="PANTHER" id="PTHR21180">
    <property type="entry name" value="ENDONUCLEASE/EXONUCLEASE/PHOSPHATASE FAMILY DOMAIN-CONTAINING PROTEIN 1"/>
    <property type="match status" value="1"/>
</dbReference>
<accession>A0A2T3IXG5</accession>
<reference evidence="2 3" key="1">
    <citation type="submission" date="2018-03" db="EMBL/GenBank/DDBJ databases">
        <title>Whole genome sequencing of Histamine producing bacteria.</title>
        <authorList>
            <person name="Butler K."/>
        </authorList>
    </citation>
    <scope>NUCLEOTIDE SEQUENCE [LARGE SCALE GENOMIC DNA]</scope>
    <source>
        <strain evidence="2 3">JCM 13586</strain>
    </source>
</reference>
<feature type="signal peptide" evidence="1">
    <location>
        <begin position="1"/>
        <end position="24"/>
    </location>
</feature>
<protein>
    <submittedName>
        <fullName evidence="2">Transporter</fullName>
    </submittedName>
</protein>
<keyword evidence="1" id="KW-0732">Signal</keyword>
<organism evidence="2 3">
    <name type="scientific">Photobacterium lutimaris</name>
    <dbReference type="NCBI Taxonomy" id="388278"/>
    <lineage>
        <taxon>Bacteria</taxon>
        <taxon>Pseudomonadati</taxon>
        <taxon>Pseudomonadota</taxon>
        <taxon>Gammaproteobacteria</taxon>
        <taxon>Vibrionales</taxon>
        <taxon>Vibrionaceae</taxon>
        <taxon>Photobacterium</taxon>
    </lineage>
</organism>
<dbReference type="RefSeq" id="WP_107349425.1">
    <property type="nucleotide sequence ID" value="NZ_PYMH01000006.1"/>
</dbReference>
<dbReference type="InterPro" id="IPR010994">
    <property type="entry name" value="RuvA_2-like"/>
</dbReference>